<feature type="signal peptide" evidence="1">
    <location>
        <begin position="1"/>
        <end position="22"/>
    </location>
</feature>
<protein>
    <recommendedName>
        <fullName evidence="4">Outer membrane lipoprotein-sorting protein</fullName>
    </recommendedName>
</protein>
<organism evidence="2 3">
    <name type="scientific">Marinobacterium stanieri</name>
    <dbReference type="NCBI Taxonomy" id="49186"/>
    <lineage>
        <taxon>Bacteria</taxon>
        <taxon>Pseudomonadati</taxon>
        <taxon>Pseudomonadota</taxon>
        <taxon>Gammaproteobacteria</taxon>
        <taxon>Oceanospirillales</taxon>
        <taxon>Oceanospirillaceae</taxon>
        <taxon>Marinobacterium</taxon>
    </lineage>
</organism>
<keyword evidence="1" id="KW-0732">Signal</keyword>
<sequence>MGLTTRTAMIFLSIILSNVSFAYDITGNSSAISYSKDFQEALSLPDEGVEDLPHGVYAIRVYTAQYPRSNNQYKVIQLYLSDEVGHHLPHGQGSTTEFETSYQGFLGFQENMQVKLNTFASEMLKNDTKDDFSLTFQIIVNGLDVNDTSPIQRYSTDFMPGIRILEFSTISESIRNIFVYIGEEKPGPEVVYKFFMSLKGDNDPYDPELYLKIPVPEKLIKLIGH</sequence>
<name>A0A1N6VQU0_9GAMM</name>
<reference evidence="3" key="1">
    <citation type="submission" date="2017-01" db="EMBL/GenBank/DDBJ databases">
        <authorList>
            <person name="Varghese N."/>
            <person name="Submissions S."/>
        </authorList>
    </citation>
    <scope>NUCLEOTIDE SEQUENCE [LARGE SCALE GENOMIC DNA]</scope>
    <source>
        <strain evidence="3">DSM 7027</strain>
    </source>
</reference>
<dbReference type="EMBL" id="FTMN01000009">
    <property type="protein sequence ID" value="SIQ80233.1"/>
    <property type="molecule type" value="Genomic_DNA"/>
</dbReference>
<keyword evidence="3" id="KW-1185">Reference proteome</keyword>
<accession>A0A1N6VQU0</accession>
<gene>
    <name evidence="2" type="ORF">SAMN05421647_10964</name>
</gene>
<dbReference type="AlphaFoldDB" id="A0A1N6VQU0"/>
<evidence type="ECO:0000256" key="1">
    <source>
        <dbReference type="SAM" id="SignalP"/>
    </source>
</evidence>
<proteinExistence type="predicted"/>
<evidence type="ECO:0000313" key="3">
    <source>
        <dbReference type="Proteomes" id="UP000186895"/>
    </source>
</evidence>
<evidence type="ECO:0008006" key="4">
    <source>
        <dbReference type="Google" id="ProtNLM"/>
    </source>
</evidence>
<dbReference type="Proteomes" id="UP000186895">
    <property type="component" value="Unassembled WGS sequence"/>
</dbReference>
<evidence type="ECO:0000313" key="2">
    <source>
        <dbReference type="EMBL" id="SIQ80233.1"/>
    </source>
</evidence>
<feature type="chain" id="PRO_5013178954" description="Outer membrane lipoprotein-sorting protein" evidence="1">
    <location>
        <begin position="23"/>
        <end position="225"/>
    </location>
</feature>
<dbReference type="RefSeq" id="WP_139327226.1">
    <property type="nucleotide sequence ID" value="NZ_FTMN01000009.1"/>
</dbReference>